<dbReference type="EMBL" id="LR797328">
    <property type="protein sequence ID" value="CAB4203271.1"/>
    <property type="molecule type" value="Genomic_DNA"/>
</dbReference>
<sequence>MTAQAINEFLYETLDGAAGALGATAIYVQGDVAPDAQLPYITYIQLPAIKRRISNAHGIIRRTAQIDVMAATPDEAETMGDNIEALMVGQGVAADESSSVFGGGFELREGTWRTIFAPQPVVDNERVYRVSILLQQDEALTL</sequence>
<name>A0A6J5SPV6_9CAUD</name>
<accession>A0A6J5SPV6</accession>
<dbReference type="EMBL" id="LR797437">
    <property type="protein sequence ID" value="CAB4216110.1"/>
    <property type="molecule type" value="Genomic_DNA"/>
</dbReference>
<reference evidence="3" key="1">
    <citation type="submission" date="2020-05" db="EMBL/GenBank/DDBJ databases">
        <authorList>
            <person name="Chiriac C."/>
            <person name="Salcher M."/>
            <person name="Ghai R."/>
            <person name="Kavagutti S V."/>
        </authorList>
    </citation>
    <scope>NUCLEOTIDE SEQUENCE</scope>
</reference>
<organism evidence="3">
    <name type="scientific">uncultured Caudovirales phage</name>
    <dbReference type="NCBI Taxonomy" id="2100421"/>
    <lineage>
        <taxon>Viruses</taxon>
        <taxon>Duplodnaviria</taxon>
        <taxon>Heunggongvirae</taxon>
        <taxon>Uroviricota</taxon>
        <taxon>Caudoviricetes</taxon>
        <taxon>Peduoviridae</taxon>
        <taxon>Maltschvirus</taxon>
        <taxon>Maltschvirus maltsch</taxon>
    </lineage>
</organism>
<evidence type="ECO:0000313" key="1">
    <source>
        <dbReference type="EMBL" id="CAB4172762.1"/>
    </source>
</evidence>
<evidence type="ECO:0000313" key="2">
    <source>
        <dbReference type="EMBL" id="CAB4203271.1"/>
    </source>
</evidence>
<evidence type="ECO:0000313" key="3">
    <source>
        <dbReference type="EMBL" id="CAB4216110.1"/>
    </source>
</evidence>
<dbReference type="EMBL" id="LR796890">
    <property type="protein sequence ID" value="CAB4172762.1"/>
    <property type="molecule type" value="Genomic_DNA"/>
</dbReference>
<proteinExistence type="predicted"/>
<gene>
    <name evidence="2" type="ORF">UFOVP1381_17</name>
    <name evidence="3" type="ORF">UFOVP1476_43</name>
    <name evidence="1" type="ORF">UFOVP944_3</name>
</gene>
<protein>
    <recommendedName>
        <fullName evidence="4">Tail completion protein</fullName>
    </recommendedName>
</protein>
<evidence type="ECO:0008006" key="4">
    <source>
        <dbReference type="Google" id="ProtNLM"/>
    </source>
</evidence>